<feature type="region of interest" description="Disordered" evidence="1">
    <location>
        <begin position="26"/>
        <end position="83"/>
    </location>
</feature>
<dbReference type="EMBL" id="JACHDY010000001">
    <property type="protein sequence ID" value="MBB5315704.1"/>
    <property type="molecule type" value="Genomic_DNA"/>
</dbReference>
<keyword evidence="2" id="KW-0732">Signal</keyword>
<evidence type="ECO:0000313" key="4">
    <source>
        <dbReference type="Proteomes" id="UP000568106"/>
    </source>
</evidence>
<dbReference type="PANTHER" id="PTHR40269">
    <property type="entry name" value="OUTER MEMBRANE PROTEIN-RELATED"/>
    <property type="match status" value="1"/>
</dbReference>
<name>A0A7W8MQY5_9BACT</name>
<organism evidence="3 4">
    <name type="scientific">Tunturiibacter empetritectus</name>
    <dbReference type="NCBI Taxonomy" id="3069691"/>
    <lineage>
        <taxon>Bacteria</taxon>
        <taxon>Pseudomonadati</taxon>
        <taxon>Acidobacteriota</taxon>
        <taxon>Terriglobia</taxon>
        <taxon>Terriglobales</taxon>
        <taxon>Acidobacteriaceae</taxon>
        <taxon>Tunturiibacter</taxon>
    </lineage>
</organism>
<gene>
    <name evidence="3" type="ORF">HDF09_000354</name>
</gene>
<accession>A0A7W8MQY5</accession>
<evidence type="ECO:0000256" key="2">
    <source>
        <dbReference type="SAM" id="SignalP"/>
    </source>
</evidence>
<evidence type="ECO:0000313" key="3">
    <source>
        <dbReference type="EMBL" id="MBB5315704.1"/>
    </source>
</evidence>
<feature type="compositionally biased region" description="Low complexity" evidence="1">
    <location>
        <begin position="36"/>
        <end position="76"/>
    </location>
</feature>
<feature type="chain" id="PRO_5031089281" description="DUF3300 domain-containing protein" evidence="2">
    <location>
        <begin position="24"/>
        <end position="329"/>
    </location>
</feature>
<feature type="signal peptide" evidence="2">
    <location>
        <begin position="1"/>
        <end position="23"/>
    </location>
</feature>
<dbReference type="Pfam" id="PF11737">
    <property type="entry name" value="DUF3300"/>
    <property type="match status" value="1"/>
</dbReference>
<protein>
    <recommendedName>
        <fullName evidence="5">DUF3300 domain-containing protein</fullName>
    </recommendedName>
</protein>
<comment type="caution">
    <text evidence="3">The sequence shown here is derived from an EMBL/GenBank/DDBJ whole genome shotgun (WGS) entry which is preliminary data.</text>
</comment>
<dbReference type="AlphaFoldDB" id="A0A7W8MQY5"/>
<dbReference type="InterPro" id="IPR021728">
    <property type="entry name" value="DUF3300"/>
</dbReference>
<evidence type="ECO:0000256" key="1">
    <source>
        <dbReference type="SAM" id="MobiDB-lite"/>
    </source>
</evidence>
<sequence>MKKLAHALVNTLFVTALSASAFAQAPIERQPPQPLPDQQQAQPNQQDEQAYPQQYDPQQGDPQYQQQAGPPDQQQQGPPPTIAPQQLDQLVQRIALYPDPLLAQVLTASTFWNEIPDAATWAQQHNFMTGDSLAQAIQADNLPWDPSVLALLPFPNVLDMMARDPQWTGTLGNAVLGQRPDVMDAVQRQRLLAHDYGYLVPNAYDNVADNGGYLEIQPINPAYYYVPVYSPAIVFYRPRPGFIISTGIRFGPVVTIGPAFGVFGWYGAGFGWGGHTILIDHHPWTRTYYNRGVYVHPYSHPYVRPAAPRVESHTHYEEHGEQHGGDHHH</sequence>
<proteinExistence type="predicted"/>
<dbReference type="Proteomes" id="UP000568106">
    <property type="component" value="Unassembled WGS sequence"/>
</dbReference>
<keyword evidence="4" id="KW-1185">Reference proteome</keyword>
<evidence type="ECO:0008006" key="5">
    <source>
        <dbReference type="Google" id="ProtNLM"/>
    </source>
</evidence>
<reference evidence="3" key="1">
    <citation type="submission" date="2020-08" db="EMBL/GenBank/DDBJ databases">
        <title>Genomic Encyclopedia of Type Strains, Phase IV (KMG-V): Genome sequencing to study the core and pangenomes of soil and plant-associated prokaryotes.</title>
        <authorList>
            <person name="Whitman W."/>
        </authorList>
    </citation>
    <scope>NUCLEOTIDE SEQUENCE [LARGE SCALE GENOMIC DNA]</scope>
    <source>
        <strain evidence="3">M8UP27</strain>
    </source>
</reference>
<dbReference type="PANTHER" id="PTHR40269:SF1">
    <property type="entry name" value="OUTER MEMBRANE PROTEIN"/>
    <property type="match status" value="1"/>
</dbReference>